<keyword evidence="7 8" id="KW-0472">Membrane</keyword>
<feature type="transmembrane region" description="Helical" evidence="8">
    <location>
        <begin position="141"/>
        <end position="163"/>
    </location>
</feature>
<evidence type="ECO:0000256" key="7">
    <source>
        <dbReference type="ARBA" id="ARBA00023136"/>
    </source>
</evidence>
<feature type="transmembrane region" description="Helical" evidence="8">
    <location>
        <begin position="175"/>
        <end position="194"/>
    </location>
</feature>
<feature type="transmembrane region" description="Helical" evidence="8">
    <location>
        <begin position="342"/>
        <end position="361"/>
    </location>
</feature>
<evidence type="ECO:0000256" key="8">
    <source>
        <dbReference type="SAM" id="Phobius"/>
    </source>
</evidence>
<dbReference type="STRING" id="1141662.OOA_12735"/>
<gene>
    <name evidence="10" type="ORF">OOA_12735</name>
</gene>
<accession>K8WS67</accession>
<dbReference type="PANTHER" id="PTHR43528">
    <property type="entry name" value="ALPHA-KETOGLUTARATE PERMEASE"/>
    <property type="match status" value="1"/>
</dbReference>
<feature type="transmembrane region" description="Helical" evidence="8">
    <location>
        <begin position="251"/>
        <end position="271"/>
    </location>
</feature>
<feature type="transmembrane region" description="Helical" evidence="8">
    <location>
        <begin position="306"/>
        <end position="330"/>
    </location>
</feature>
<dbReference type="Proteomes" id="UP000009336">
    <property type="component" value="Unassembled WGS sequence"/>
</dbReference>
<sequence>MKWKFRIGAVMGNALEYYDVAVFAAISTYLSAELERQGYSQATEMVWGIFALRFIIRPIGGYVIGRYADRVGKKSALILTSLITGTATLCMALLPIELLGAYTPVAILILQMALSFSFAGEYPSLITYLFNHAKSNERARISSLVVGSSMVGVITSLGFVFILEHILDTDTMQSIGWRIPLLFGLVNILISFWFRLILPEQLEMKKSYSINWRQVFYIILLTVPGSVIFYSQNISSSLILKYLNVGELKSIYVIAFAILLLLLMLICGWLTDKYSSSKRIFNYGVVGMVVLSAPLYFAMHSDVIEVILLAQLMMTIYAAMILCNSSWVLAQAANGEATTLGLGYNIASTIVGGLTPLIISYLLDIHLVYVGAFVALCGLTLLLSYKLPKPQIA</sequence>
<dbReference type="PATRIC" id="fig|1141662.3.peg.2588"/>
<dbReference type="eggNOG" id="COG0477">
    <property type="taxonomic scope" value="Bacteria"/>
</dbReference>
<dbReference type="PANTHER" id="PTHR43528:SF1">
    <property type="entry name" value="ALPHA-KETOGLUTARATE PERMEASE"/>
    <property type="match status" value="1"/>
</dbReference>
<feature type="transmembrane region" description="Helical" evidence="8">
    <location>
        <begin position="280"/>
        <end position="300"/>
    </location>
</feature>
<comment type="subcellular location">
    <subcellularLocation>
        <location evidence="1">Cell membrane</location>
        <topology evidence="1">Multi-pass membrane protein</topology>
    </subcellularLocation>
</comment>
<evidence type="ECO:0000256" key="4">
    <source>
        <dbReference type="ARBA" id="ARBA00022692"/>
    </source>
</evidence>
<evidence type="ECO:0000256" key="1">
    <source>
        <dbReference type="ARBA" id="ARBA00004651"/>
    </source>
</evidence>
<evidence type="ECO:0000256" key="6">
    <source>
        <dbReference type="ARBA" id="ARBA00022989"/>
    </source>
</evidence>
<name>K8WS67_9GAMM</name>
<feature type="transmembrane region" description="Helical" evidence="8">
    <location>
        <begin position="215"/>
        <end position="231"/>
    </location>
</feature>
<dbReference type="InterPro" id="IPR020846">
    <property type="entry name" value="MFS_dom"/>
</dbReference>
<keyword evidence="11" id="KW-1185">Reference proteome</keyword>
<evidence type="ECO:0000313" key="10">
    <source>
        <dbReference type="EMBL" id="EKT60282.1"/>
    </source>
</evidence>
<dbReference type="PROSITE" id="PS50850">
    <property type="entry name" value="MFS"/>
    <property type="match status" value="1"/>
</dbReference>
<reference evidence="10 11" key="1">
    <citation type="journal article" date="2012" name="BMC Genomics">
        <title>Comparative genomics of bacteria in the genus Providencia isolated from wild Drosophila melanogaster.</title>
        <authorList>
            <person name="Galac M.R."/>
            <person name="Lazzaro B.P."/>
        </authorList>
    </citation>
    <scope>NUCLEOTIDE SEQUENCE [LARGE SCALE GENOMIC DNA]</scope>
    <source>
        <strain evidence="10 11">DSM 19968</strain>
    </source>
</reference>
<dbReference type="HOGENOM" id="CLU_001265_39_0_6"/>
<dbReference type="InterPro" id="IPR005828">
    <property type="entry name" value="MFS_sugar_transport-like"/>
</dbReference>
<organism evidence="10 11">
    <name type="scientific">Providencia burhodogranariea DSM 19968</name>
    <dbReference type="NCBI Taxonomy" id="1141662"/>
    <lineage>
        <taxon>Bacteria</taxon>
        <taxon>Pseudomonadati</taxon>
        <taxon>Pseudomonadota</taxon>
        <taxon>Gammaproteobacteria</taxon>
        <taxon>Enterobacterales</taxon>
        <taxon>Morganellaceae</taxon>
        <taxon>Providencia</taxon>
    </lineage>
</organism>
<dbReference type="InterPro" id="IPR036259">
    <property type="entry name" value="MFS_trans_sf"/>
</dbReference>
<evidence type="ECO:0000256" key="5">
    <source>
        <dbReference type="ARBA" id="ARBA00022847"/>
    </source>
</evidence>
<dbReference type="AlphaFoldDB" id="K8WS67"/>
<evidence type="ECO:0000256" key="2">
    <source>
        <dbReference type="ARBA" id="ARBA00022448"/>
    </source>
</evidence>
<keyword evidence="6 8" id="KW-1133">Transmembrane helix</keyword>
<keyword evidence="2" id="KW-0813">Transport</keyword>
<evidence type="ECO:0000259" key="9">
    <source>
        <dbReference type="PROSITE" id="PS50850"/>
    </source>
</evidence>
<feature type="transmembrane region" description="Helical" evidence="8">
    <location>
        <begin position="367"/>
        <end position="385"/>
    </location>
</feature>
<dbReference type="GO" id="GO:0015293">
    <property type="term" value="F:symporter activity"/>
    <property type="evidence" value="ECO:0007669"/>
    <property type="project" value="UniProtKB-KW"/>
</dbReference>
<feature type="transmembrane region" description="Helical" evidence="8">
    <location>
        <begin position="102"/>
        <end position="120"/>
    </location>
</feature>
<proteinExistence type="predicted"/>
<keyword evidence="3" id="KW-1003">Cell membrane</keyword>
<dbReference type="Gene3D" id="1.20.1250.20">
    <property type="entry name" value="MFS general substrate transporter like domains"/>
    <property type="match status" value="2"/>
</dbReference>
<feature type="transmembrane region" description="Helical" evidence="8">
    <location>
        <begin position="76"/>
        <end position="96"/>
    </location>
</feature>
<feature type="domain" description="Major facilitator superfamily (MFS) profile" evidence="9">
    <location>
        <begin position="5"/>
        <end position="389"/>
    </location>
</feature>
<dbReference type="SUPFAM" id="SSF103473">
    <property type="entry name" value="MFS general substrate transporter"/>
    <property type="match status" value="1"/>
</dbReference>
<keyword evidence="4 8" id="KW-0812">Transmembrane</keyword>
<feature type="transmembrane region" description="Helical" evidence="8">
    <location>
        <begin position="46"/>
        <end position="64"/>
    </location>
</feature>
<dbReference type="InterPro" id="IPR051084">
    <property type="entry name" value="H+-coupled_symporters"/>
</dbReference>
<dbReference type="EMBL" id="AKKL01000034">
    <property type="protein sequence ID" value="EKT60282.1"/>
    <property type="molecule type" value="Genomic_DNA"/>
</dbReference>
<keyword evidence="5" id="KW-0769">Symport</keyword>
<dbReference type="OrthoDB" id="3690818at2"/>
<dbReference type="Pfam" id="PF00083">
    <property type="entry name" value="Sugar_tr"/>
    <property type="match status" value="1"/>
</dbReference>
<comment type="caution">
    <text evidence="10">The sequence shown here is derived from an EMBL/GenBank/DDBJ whole genome shotgun (WGS) entry which is preliminary data.</text>
</comment>
<protein>
    <recommendedName>
        <fullName evidence="9">Major facilitator superfamily (MFS) profile domain-containing protein</fullName>
    </recommendedName>
</protein>
<dbReference type="RefSeq" id="WP_008912541.1">
    <property type="nucleotide sequence ID" value="NZ_KB233223.1"/>
</dbReference>
<feature type="transmembrane region" description="Helical" evidence="8">
    <location>
        <begin position="7"/>
        <end position="26"/>
    </location>
</feature>
<evidence type="ECO:0000313" key="11">
    <source>
        <dbReference type="Proteomes" id="UP000009336"/>
    </source>
</evidence>
<evidence type="ECO:0000256" key="3">
    <source>
        <dbReference type="ARBA" id="ARBA00022475"/>
    </source>
</evidence>
<dbReference type="GO" id="GO:0005886">
    <property type="term" value="C:plasma membrane"/>
    <property type="evidence" value="ECO:0007669"/>
    <property type="project" value="UniProtKB-SubCell"/>
</dbReference>